<evidence type="ECO:0000313" key="2">
    <source>
        <dbReference type="EMBL" id="KAF0689852.1"/>
    </source>
</evidence>
<reference evidence="2" key="2">
    <citation type="submission" date="2019-06" db="EMBL/GenBank/DDBJ databases">
        <title>Genomics analysis of Aphanomyces spp. identifies a new class of oomycete effector associated with host adaptation.</title>
        <authorList>
            <person name="Gaulin E."/>
        </authorList>
    </citation>
    <scope>NUCLEOTIDE SEQUENCE</scope>
    <source>
        <strain evidence="2">CBS 578.67</strain>
    </source>
</reference>
<dbReference type="CDD" id="cd14686">
    <property type="entry name" value="bZIP"/>
    <property type="match status" value="1"/>
</dbReference>
<evidence type="ECO:0000256" key="1">
    <source>
        <dbReference type="SAM" id="MobiDB-lite"/>
    </source>
</evidence>
<protein>
    <submittedName>
        <fullName evidence="3">Aste57867_18722 protein</fullName>
    </submittedName>
</protein>
<evidence type="ECO:0000313" key="4">
    <source>
        <dbReference type="Proteomes" id="UP000332933"/>
    </source>
</evidence>
<proteinExistence type="predicted"/>
<dbReference type="AlphaFoldDB" id="A0A485LCB9"/>
<evidence type="ECO:0000313" key="3">
    <source>
        <dbReference type="EMBL" id="VFT95456.1"/>
    </source>
</evidence>
<dbReference type="EMBL" id="VJMH01006408">
    <property type="protein sequence ID" value="KAF0689852.1"/>
    <property type="molecule type" value="Genomic_DNA"/>
</dbReference>
<keyword evidence="4" id="KW-1185">Reference proteome</keyword>
<dbReference type="OrthoDB" id="108791at2759"/>
<sequence>MGAHSTATSSTSSPSSSSVSPPPHVDRRRSRAKVNQRRYRTKQKAANLQLEQDVHVLRQDIRRLEAFLTNTPPTTSFDSVQAIQEYFNLFVHGYNRAVPQIQRRQDACLRSLMAPDVECMGEVGIDALVNQWDQYGQLFDSLQVEVHHVGLLQNLNAVEASMDLHVVVTATTLRTLFPHLLRHGTLHTKMLGQPMTLPVQCTFDFERTQVTRVTVDANVAMALVDLMGNAQDAAVALDGARPWPATIVGGGQVDEAELCYCL</sequence>
<dbReference type="Proteomes" id="UP000332933">
    <property type="component" value="Unassembled WGS sequence"/>
</dbReference>
<accession>A0A485LCB9</accession>
<feature type="region of interest" description="Disordered" evidence="1">
    <location>
        <begin position="1"/>
        <end position="43"/>
    </location>
</feature>
<reference evidence="3 4" key="1">
    <citation type="submission" date="2019-03" db="EMBL/GenBank/DDBJ databases">
        <authorList>
            <person name="Gaulin E."/>
            <person name="Dumas B."/>
        </authorList>
    </citation>
    <scope>NUCLEOTIDE SEQUENCE [LARGE SCALE GENOMIC DNA]</scope>
    <source>
        <strain evidence="3">CBS 568.67</strain>
    </source>
</reference>
<dbReference type="EMBL" id="CAADRA010006429">
    <property type="protein sequence ID" value="VFT95456.1"/>
    <property type="molecule type" value="Genomic_DNA"/>
</dbReference>
<name>A0A485LCB9_9STRA</name>
<feature type="compositionally biased region" description="Low complexity" evidence="1">
    <location>
        <begin position="1"/>
        <end position="19"/>
    </location>
</feature>
<gene>
    <name evidence="3" type="primary">Aste57867_18722</name>
    <name evidence="2" type="ORF">As57867_018658</name>
    <name evidence="3" type="ORF">ASTE57867_18722</name>
</gene>
<organism evidence="3 4">
    <name type="scientific">Aphanomyces stellatus</name>
    <dbReference type="NCBI Taxonomy" id="120398"/>
    <lineage>
        <taxon>Eukaryota</taxon>
        <taxon>Sar</taxon>
        <taxon>Stramenopiles</taxon>
        <taxon>Oomycota</taxon>
        <taxon>Saprolegniomycetes</taxon>
        <taxon>Saprolegniales</taxon>
        <taxon>Verrucalvaceae</taxon>
        <taxon>Aphanomyces</taxon>
    </lineage>
</organism>
<feature type="compositionally biased region" description="Basic residues" evidence="1">
    <location>
        <begin position="26"/>
        <end position="43"/>
    </location>
</feature>